<dbReference type="HOGENOM" id="CLU_914705_0_0_5"/>
<evidence type="ECO:0000256" key="2">
    <source>
        <dbReference type="SAM" id="Phobius"/>
    </source>
</evidence>
<dbReference type="RefSeq" id="WP_009489160.1">
    <property type="nucleotide sequence ID" value="NZ_CP141049.1"/>
</dbReference>
<dbReference type="EMBL" id="JH660636">
    <property type="protein sequence ID" value="EIM30650.1"/>
    <property type="molecule type" value="Genomic_DNA"/>
</dbReference>
<dbReference type="AlphaFoldDB" id="I4Z358"/>
<reference evidence="3 4" key="1">
    <citation type="submission" date="2012-02" db="EMBL/GenBank/DDBJ databases">
        <title>Improved High-Quality Draft sequence of Microvirga sp. WSM3557.</title>
        <authorList>
            <consortium name="US DOE Joint Genome Institute"/>
            <person name="Lucas S."/>
            <person name="Han J."/>
            <person name="Lapidus A."/>
            <person name="Cheng J.-F."/>
            <person name="Goodwin L."/>
            <person name="Pitluck S."/>
            <person name="Peters L."/>
            <person name="Zhang X."/>
            <person name="Detter J.C."/>
            <person name="Han C."/>
            <person name="Tapia R."/>
            <person name="Land M."/>
            <person name="Hauser L."/>
            <person name="Kyrpides N."/>
            <person name="Ivanova N."/>
            <person name="Pagani I."/>
            <person name="Brau L."/>
            <person name="Yates R."/>
            <person name="O'Hara G."/>
            <person name="Rui T."/>
            <person name="Howieson J."/>
            <person name="Reeve W."/>
            <person name="Woyke T."/>
        </authorList>
    </citation>
    <scope>NUCLEOTIDE SEQUENCE [LARGE SCALE GENOMIC DNA]</scope>
    <source>
        <strain evidence="3 4">WSM3557</strain>
    </source>
</reference>
<keyword evidence="2" id="KW-0812">Transmembrane</keyword>
<sequence length="304" mass="33489" precursor="true">MTRPQRWWLFGVLLAIAACLAAYHLEWTFYDQNDNTEERLALPVYMTTRPHVLAVDEPTLGLKAGEQIRIFVQHGLYVRRTRSITQGLLLGGLTPLILVGLAGFLVTSGPRSGPREPRRGLSLWQRYKVKRSLAQALNINHGSSQTRVPAPAPPAPPPASKSIWGTRTIPAIGFLAIVIIAGGLGKVIGRETMSKIMSPSRAEKETLLAQSATSLRQSLPRKIGQGVTLVDVRVEGLTMKYINEIVDSYGADEIHAFELYARQTLCGKSETVKAMGQGVSYAYEYWTQAPSKFLKGQFLVRSCA</sequence>
<feature type="compositionally biased region" description="Pro residues" evidence="1">
    <location>
        <begin position="150"/>
        <end position="159"/>
    </location>
</feature>
<feature type="transmembrane region" description="Helical" evidence="2">
    <location>
        <begin position="87"/>
        <end position="106"/>
    </location>
</feature>
<keyword evidence="4" id="KW-1185">Reference proteome</keyword>
<dbReference type="OrthoDB" id="9909942at2"/>
<accession>I4Z358</accession>
<feature type="transmembrane region" description="Helical" evidence="2">
    <location>
        <begin position="6"/>
        <end position="25"/>
    </location>
</feature>
<proteinExistence type="predicted"/>
<dbReference type="PATRIC" id="fig|864069.3.peg.608"/>
<gene>
    <name evidence="3" type="ORF">MicloDRAFT_00005530</name>
</gene>
<feature type="transmembrane region" description="Helical" evidence="2">
    <location>
        <begin position="168"/>
        <end position="188"/>
    </location>
</feature>
<evidence type="ECO:0000256" key="1">
    <source>
        <dbReference type="SAM" id="MobiDB-lite"/>
    </source>
</evidence>
<dbReference type="Proteomes" id="UP000003947">
    <property type="component" value="Unassembled WGS sequence"/>
</dbReference>
<name>I4Z358_9HYPH</name>
<evidence type="ECO:0000313" key="4">
    <source>
        <dbReference type="Proteomes" id="UP000003947"/>
    </source>
</evidence>
<keyword evidence="2" id="KW-0472">Membrane</keyword>
<feature type="region of interest" description="Disordered" evidence="1">
    <location>
        <begin position="140"/>
        <end position="159"/>
    </location>
</feature>
<keyword evidence="2" id="KW-1133">Transmembrane helix</keyword>
<dbReference type="Gene3D" id="3.30.300.250">
    <property type="match status" value="1"/>
</dbReference>
<evidence type="ECO:0000313" key="3">
    <source>
        <dbReference type="EMBL" id="EIM30650.1"/>
    </source>
</evidence>
<organism evidence="3 4">
    <name type="scientific">Microvirga lotononidis</name>
    <dbReference type="NCBI Taxonomy" id="864069"/>
    <lineage>
        <taxon>Bacteria</taxon>
        <taxon>Pseudomonadati</taxon>
        <taxon>Pseudomonadota</taxon>
        <taxon>Alphaproteobacteria</taxon>
        <taxon>Hyphomicrobiales</taxon>
        <taxon>Methylobacteriaceae</taxon>
        <taxon>Microvirga</taxon>
    </lineage>
</organism>
<dbReference type="PROSITE" id="PS51257">
    <property type="entry name" value="PROKAR_LIPOPROTEIN"/>
    <property type="match status" value="1"/>
</dbReference>
<protein>
    <submittedName>
        <fullName evidence="3">Uncharacterized protein</fullName>
    </submittedName>
</protein>